<sequence length="148" mass="15659">MEQLRVDPKREAVKIEPVLHDILLLVLAFFVPPLAVYLEGASKPTYISMLGLWVLGFILPPLLFIAIVWAIVYLIRSSERHQMAGQARDRLWMKRRKGKRPSEDAPTQTGPEDNPPHGATDAGAADGGAADGGGGDGGGGCADGGGGC</sequence>
<gene>
    <name evidence="3" type="ORF">P171DRAFT_431500</name>
</gene>
<dbReference type="AlphaFoldDB" id="A0A9P4UBY7"/>
<evidence type="ECO:0000313" key="3">
    <source>
        <dbReference type="EMBL" id="KAF2444695.1"/>
    </source>
</evidence>
<reference evidence="3" key="1">
    <citation type="journal article" date="2020" name="Stud. Mycol.">
        <title>101 Dothideomycetes genomes: a test case for predicting lifestyles and emergence of pathogens.</title>
        <authorList>
            <person name="Haridas S."/>
            <person name="Albert R."/>
            <person name="Binder M."/>
            <person name="Bloem J."/>
            <person name="Labutti K."/>
            <person name="Salamov A."/>
            <person name="Andreopoulos B."/>
            <person name="Baker S."/>
            <person name="Barry K."/>
            <person name="Bills G."/>
            <person name="Bluhm B."/>
            <person name="Cannon C."/>
            <person name="Castanera R."/>
            <person name="Culley D."/>
            <person name="Daum C."/>
            <person name="Ezra D."/>
            <person name="Gonzalez J."/>
            <person name="Henrissat B."/>
            <person name="Kuo A."/>
            <person name="Liang C."/>
            <person name="Lipzen A."/>
            <person name="Lutzoni F."/>
            <person name="Magnuson J."/>
            <person name="Mondo S."/>
            <person name="Nolan M."/>
            <person name="Ohm R."/>
            <person name="Pangilinan J."/>
            <person name="Park H.-J."/>
            <person name="Ramirez L."/>
            <person name="Alfaro M."/>
            <person name="Sun H."/>
            <person name="Tritt A."/>
            <person name="Yoshinaga Y."/>
            <person name="Zwiers L.-H."/>
            <person name="Turgeon B."/>
            <person name="Goodwin S."/>
            <person name="Spatafora J."/>
            <person name="Crous P."/>
            <person name="Grigoriev I."/>
        </authorList>
    </citation>
    <scope>NUCLEOTIDE SEQUENCE</scope>
    <source>
        <strain evidence="3">CBS 690.94</strain>
    </source>
</reference>
<comment type="caution">
    <text evidence="3">The sequence shown here is derived from an EMBL/GenBank/DDBJ whole genome shotgun (WGS) entry which is preliminary data.</text>
</comment>
<evidence type="ECO:0000256" key="2">
    <source>
        <dbReference type="SAM" id="Phobius"/>
    </source>
</evidence>
<evidence type="ECO:0000313" key="4">
    <source>
        <dbReference type="Proteomes" id="UP000799764"/>
    </source>
</evidence>
<protein>
    <submittedName>
        <fullName evidence="3">Uncharacterized protein</fullName>
    </submittedName>
</protein>
<keyword evidence="2" id="KW-0812">Transmembrane</keyword>
<feature type="transmembrane region" description="Helical" evidence="2">
    <location>
        <begin position="50"/>
        <end position="75"/>
    </location>
</feature>
<dbReference type="EMBL" id="MU001500">
    <property type="protein sequence ID" value="KAF2444695.1"/>
    <property type="molecule type" value="Genomic_DNA"/>
</dbReference>
<keyword evidence="2" id="KW-0472">Membrane</keyword>
<organism evidence="3 4">
    <name type="scientific">Karstenula rhodostoma CBS 690.94</name>
    <dbReference type="NCBI Taxonomy" id="1392251"/>
    <lineage>
        <taxon>Eukaryota</taxon>
        <taxon>Fungi</taxon>
        <taxon>Dikarya</taxon>
        <taxon>Ascomycota</taxon>
        <taxon>Pezizomycotina</taxon>
        <taxon>Dothideomycetes</taxon>
        <taxon>Pleosporomycetidae</taxon>
        <taxon>Pleosporales</taxon>
        <taxon>Massarineae</taxon>
        <taxon>Didymosphaeriaceae</taxon>
        <taxon>Karstenula</taxon>
    </lineage>
</organism>
<accession>A0A9P4UBY7</accession>
<feature type="compositionally biased region" description="Gly residues" evidence="1">
    <location>
        <begin position="125"/>
        <end position="148"/>
    </location>
</feature>
<keyword evidence="2" id="KW-1133">Transmembrane helix</keyword>
<name>A0A9P4UBY7_9PLEO</name>
<proteinExistence type="predicted"/>
<evidence type="ECO:0000256" key="1">
    <source>
        <dbReference type="SAM" id="MobiDB-lite"/>
    </source>
</evidence>
<feature type="region of interest" description="Disordered" evidence="1">
    <location>
        <begin position="81"/>
        <end position="148"/>
    </location>
</feature>
<keyword evidence="4" id="KW-1185">Reference proteome</keyword>
<dbReference type="Proteomes" id="UP000799764">
    <property type="component" value="Unassembled WGS sequence"/>
</dbReference>
<feature type="compositionally biased region" description="Basic and acidic residues" evidence="1">
    <location>
        <begin position="81"/>
        <end position="92"/>
    </location>
</feature>
<feature type="transmembrane region" description="Helical" evidence="2">
    <location>
        <begin position="21"/>
        <end position="38"/>
    </location>
</feature>